<evidence type="ECO:0000256" key="2">
    <source>
        <dbReference type="PROSITE-ProRule" id="PRU00169"/>
    </source>
</evidence>
<dbReference type="RefSeq" id="WP_098739845.1">
    <property type="nucleotide sequence ID" value="NZ_PDKW01000043.1"/>
</dbReference>
<dbReference type="Proteomes" id="UP000225379">
    <property type="component" value="Unassembled WGS sequence"/>
</dbReference>
<dbReference type="AlphaFoldDB" id="A0A2B8B770"/>
<dbReference type="PANTHER" id="PTHR44591:SF25">
    <property type="entry name" value="CHEMOTAXIS TWO-COMPONENT RESPONSE REGULATOR"/>
    <property type="match status" value="1"/>
</dbReference>
<comment type="caution">
    <text evidence="4">The sequence shown here is derived from an EMBL/GenBank/DDBJ whole genome shotgun (WGS) entry which is preliminary data.</text>
</comment>
<evidence type="ECO:0000256" key="1">
    <source>
        <dbReference type="ARBA" id="ARBA00022553"/>
    </source>
</evidence>
<sequence length="147" mass="16139">MEELSKLIDHKLLSVLVVDDNKFTADLVRKILNAHGISEVYQEYSGETALACLFSNHINVVICDVVMKGMSGLQFTKAVRDGYVPLPGKKETPIVMLTAHSEQNIVMASLKIGANGYLVKPIVPKKLMQLISKSCRSTLPILTIRGS</sequence>
<dbReference type="EMBL" id="PDKW01000043">
    <property type="protein sequence ID" value="PGH53791.1"/>
    <property type="molecule type" value="Genomic_DNA"/>
</dbReference>
<feature type="domain" description="Response regulatory" evidence="3">
    <location>
        <begin position="14"/>
        <end position="135"/>
    </location>
</feature>
<reference evidence="5" key="1">
    <citation type="submission" date="2017-10" db="EMBL/GenBank/DDBJ databases">
        <authorList>
            <person name="Kravchenko I.K."/>
            <person name="Grouzdev D.S."/>
        </authorList>
    </citation>
    <scope>NUCLEOTIDE SEQUENCE [LARGE SCALE GENOMIC DNA]</scope>
    <source>
        <strain evidence="5">B2</strain>
    </source>
</reference>
<organism evidence="4 5">
    <name type="scientific">Azospirillum palustre</name>
    <dbReference type="NCBI Taxonomy" id="2044885"/>
    <lineage>
        <taxon>Bacteria</taxon>
        <taxon>Pseudomonadati</taxon>
        <taxon>Pseudomonadota</taxon>
        <taxon>Alphaproteobacteria</taxon>
        <taxon>Rhodospirillales</taxon>
        <taxon>Azospirillaceae</taxon>
        <taxon>Azospirillum</taxon>
    </lineage>
</organism>
<protein>
    <recommendedName>
        <fullName evidence="3">Response regulatory domain-containing protein</fullName>
    </recommendedName>
</protein>
<dbReference type="PROSITE" id="PS50110">
    <property type="entry name" value="RESPONSE_REGULATORY"/>
    <property type="match status" value="1"/>
</dbReference>
<dbReference type="GO" id="GO:0000160">
    <property type="term" value="P:phosphorelay signal transduction system"/>
    <property type="evidence" value="ECO:0007669"/>
    <property type="project" value="InterPro"/>
</dbReference>
<proteinExistence type="predicted"/>
<evidence type="ECO:0000313" key="5">
    <source>
        <dbReference type="Proteomes" id="UP000225379"/>
    </source>
</evidence>
<evidence type="ECO:0000259" key="3">
    <source>
        <dbReference type="PROSITE" id="PS50110"/>
    </source>
</evidence>
<dbReference type="CDD" id="cd00156">
    <property type="entry name" value="REC"/>
    <property type="match status" value="1"/>
</dbReference>
<dbReference type="Gene3D" id="3.40.50.2300">
    <property type="match status" value="1"/>
</dbReference>
<dbReference type="InterPro" id="IPR001789">
    <property type="entry name" value="Sig_transdc_resp-reg_receiver"/>
</dbReference>
<evidence type="ECO:0000313" key="4">
    <source>
        <dbReference type="EMBL" id="PGH53791.1"/>
    </source>
</evidence>
<keyword evidence="5" id="KW-1185">Reference proteome</keyword>
<keyword evidence="1 2" id="KW-0597">Phosphoprotein</keyword>
<dbReference type="SMART" id="SM00448">
    <property type="entry name" value="REC"/>
    <property type="match status" value="1"/>
</dbReference>
<dbReference type="InterPro" id="IPR011006">
    <property type="entry name" value="CheY-like_superfamily"/>
</dbReference>
<dbReference type="Pfam" id="PF00072">
    <property type="entry name" value="Response_reg"/>
    <property type="match status" value="1"/>
</dbReference>
<dbReference type="OrthoDB" id="9786548at2"/>
<accession>A0A2B8B770</accession>
<dbReference type="PANTHER" id="PTHR44591">
    <property type="entry name" value="STRESS RESPONSE REGULATOR PROTEIN 1"/>
    <property type="match status" value="1"/>
</dbReference>
<dbReference type="InterPro" id="IPR050595">
    <property type="entry name" value="Bact_response_regulator"/>
</dbReference>
<gene>
    <name evidence="4" type="ORF">CRT60_28515</name>
</gene>
<feature type="modified residue" description="4-aspartylphosphate" evidence="2">
    <location>
        <position position="64"/>
    </location>
</feature>
<name>A0A2B8B770_9PROT</name>
<dbReference type="SUPFAM" id="SSF52172">
    <property type="entry name" value="CheY-like"/>
    <property type="match status" value="1"/>
</dbReference>